<comment type="function">
    <text evidence="9">Catalyzes the reduction of all-trans-retinal to all-trans-retinol in the presence of NADPH.</text>
</comment>
<evidence type="ECO:0000256" key="13">
    <source>
        <dbReference type="SAM" id="Phobius"/>
    </source>
</evidence>
<name>A0A1E3HX98_9TREE</name>
<dbReference type="OrthoDB" id="10253736at2759"/>
<protein>
    <recommendedName>
        <fullName evidence="10">Short-chain dehydrogenase/reductase 3</fullName>
    </recommendedName>
    <alternativeName>
        <fullName evidence="11">Retinal short-chain dehydrogenase/reductase 1</fullName>
    </alternativeName>
</protein>
<keyword evidence="7" id="KW-0443">Lipid metabolism</keyword>
<keyword evidence="3 13" id="KW-0812">Transmembrane</keyword>
<dbReference type="CDD" id="cd05339">
    <property type="entry name" value="17beta-HSDXI-like_SDR_c"/>
    <property type="match status" value="1"/>
</dbReference>
<dbReference type="GO" id="GO:0052650">
    <property type="term" value="F:all-trans-retinol dehydrogenase (NADP+) activity"/>
    <property type="evidence" value="ECO:0007669"/>
    <property type="project" value="UniProtKB-ARBA"/>
</dbReference>
<evidence type="ECO:0000256" key="11">
    <source>
        <dbReference type="ARBA" id="ARBA00082544"/>
    </source>
</evidence>
<dbReference type="InterPro" id="IPR020904">
    <property type="entry name" value="Sc_DH/Rdtase_CS"/>
</dbReference>
<dbReference type="InterPro" id="IPR036291">
    <property type="entry name" value="NAD(P)-bd_dom_sf"/>
</dbReference>
<dbReference type="SMART" id="SM00822">
    <property type="entry name" value="PKS_KR"/>
    <property type="match status" value="1"/>
</dbReference>
<dbReference type="STRING" id="1295533.A0A1E3HX98"/>
<dbReference type="GeneID" id="30154254"/>
<feature type="domain" description="Ketoreductase" evidence="14">
    <location>
        <begin position="140"/>
        <end position="321"/>
    </location>
</feature>
<dbReference type="Gene3D" id="3.40.50.720">
    <property type="entry name" value="NAD(P)-binding Rossmann-like Domain"/>
    <property type="match status" value="1"/>
</dbReference>
<keyword evidence="8 13" id="KW-0472">Membrane</keyword>
<evidence type="ECO:0000256" key="10">
    <source>
        <dbReference type="ARBA" id="ARBA00068717"/>
    </source>
</evidence>
<evidence type="ECO:0000313" key="15">
    <source>
        <dbReference type="EMBL" id="ODN80795.1"/>
    </source>
</evidence>
<evidence type="ECO:0000256" key="2">
    <source>
        <dbReference type="ARBA" id="ARBA00006484"/>
    </source>
</evidence>
<keyword evidence="6" id="KW-0560">Oxidoreductase</keyword>
<dbReference type="GO" id="GO:0016020">
    <property type="term" value="C:membrane"/>
    <property type="evidence" value="ECO:0007669"/>
    <property type="project" value="UniProtKB-SubCell"/>
</dbReference>
<dbReference type="PANTHER" id="PTHR24322">
    <property type="entry name" value="PKSB"/>
    <property type="match status" value="1"/>
</dbReference>
<dbReference type="PRINTS" id="PR00081">
    <property type="entry name" value="GDHRDH"/>
</dbReference>
<keyword evidence="4" id="KW-0521">NADP</keyword>
<evidence type="ECO:0000256" key="5">
    <source>
        <dbReference type="ARBA" id="ARBA00022989"/>
    </source>
</evidence>
<evidence type="ECO:0000256" key="1">
    <source>
        <dbReference type="ARBA" id="ARBA00004141"/>
    </source>
</evidence>
<organism evidence="15 16">
    <name type="scientific">Cryptococcus amylolentus CBS 6039</name>
    <dbReference type="NCBI Taxonomy" id="1295533"/>
    <lineage>
        <taxon>Eukaryota</taxon>
        <taxon>Fungi</taxon>
        <taxon>Dikarya</taxon>
        <taxon>Basidiomycota</taxon>
        <taxon>Agaricomycotina</taxon>
        <taxon>Tremellomycetes</taxon>
        <taxon>Tremellales</taxon>
        <taxon>Cryptococcaceae</taxon>
        <taxon>Cryptococcus</taxon>
    </lineage>
</organism>
<dbReference type="InterPro" id="IPR002347">
    <property type="entry name" value="SDR_fam"/>
</dbReference>
<evidence type="ECO:0000256" key="7">
    <source>
        <dbReference type="ARBA" id="ARBA00023098"/>
    </source>
</evidence>
<evidence type="ECO:0000256" key="9">
    <source>
        <dbReference type="ARBA" id="ARBA00059620"/>
    </source>
</evidence>
<keyword evidence="16" id="KW-1185">Reference proteome</keyword>
<evidence type="ECO:0000256" key="8">
    <source>
        <dbReference type="ARBA" id="ARBA00023136"/>
    </source>
</evidence>
<accession>A0A1E3HX98</accession>
<evidence type="ECO:0000259" key="14">
    <source>
        <dbReference type="SMART" id="SM00822"/>
    </source>
</evidence>
<comment type="similarity">
    <text evidence="2 12">Belongs to the short-chain dehydrogenases/reductases (SDR) family.</text>
</comment>
<dbReference type="PRINTS" id="PR00080">
    <property type="entry name" value="SDRFAMILY"/>
</dbReference>
<evidence type="ECO:0000256" key="6">
    <source>
        <dbReference type="ARBA" id="ARBA00023002"/>
    </source>
</evidence>
<dbReference type="EMBL" id="AWGJ01000004">
    <property type="protein sequence ID" value="ODN80795.1"/>
    <property type="molecule type" value="Genomic_DNA"/>
</dbReference>
<dbReference type="Pfam" id="PF00106">
    <property type="entry name" value="adh_short"/>
    <property type="match status" value="1"/>
</dbReference>
<comment type="subcellular location">
    <subcellularLocation>
        <location evidence="1">Membrane</location>
        <topology evidence="1">Multi-pass membrane protein</topology>
    </subcellularLocation>
</comment>
<feature type="transmembrane region" description="Helical" evidence="13">
    <location>
        <begin position="98"/>
        <end position="115"/>
    </location>
</feature>
<comment type="caution">
    <text evidence="15">The sequence shown here is derived from an EMBL/GenBank/DDBJ whole genome shotgun (WGS) entry which is preliminary data.</text>
</comment>
<sequence length="428" mass="47507">MVVKQTHHAAIRTILDCCLSLFPHLAFDHKMSAAIPNDPAAKGQLDDKRPDDRQPHMVFDTVDLDVVVKVLSKTIFSPMFVVFLPLTLLSQVGSSHPAFLATCVWTAIICFLALWKHVDRIYANQATWLLAPPKLKWDDQIVLITGGGSGIGALLAETLAMRNVSVVVLTKYPPQYETINENIYTYICDVSDFKTVQTVAERVREEVGDPTVIVNNAGIVKGKLLLDLTEEDVQTTFGCNTLANFWVLKAFLPAMLRKGQGHIITVSSLLGLLGAAQMSDYCASKAALISLHQTLRFELDNRYKTPAIRTTLVLPAYILTALFDRIRFPTGRVFDFFCPPVPPHAIVKQIISALDANESRVIRLPFYTNLARFSGDGVGLVPAWMRDLMQWLLGADHVMKGYGPSPDAGERLEVERLQQQQGHGVNEK</sequence>
<dbReference type="AlphaFoldDB" id="A0A1E3HX98"/>
<dbReference type="RefSeq" id="XP_018995361.1">
    <property type="nucleotide sequence ID" value="XM_019136692.1"/>
</dbReference>
<evidence type="ECO:0000256" key="3">
    <source>
        <dbReference type="ARBA" id="ARBA00022692"/>
    </source>
</evidence>
<proteinExistence type="inferred from homology"/>
<dbReference type="SUPFAM" id="SSF51735">
    <property type="entry name" value="NAD(P)-binding Rossmann-fold domains"/>
    <property type="match status" value="1"/>
</dbReference>
<evidence type="ECO:0000313" key="16">
    <source>
        <dbReference type="Proteomes" id="UP000094065"/>
    </source>
</evidence>
<evidence type="ECO:0000256" key="4">
    <source>
        <dbReference type="ARBA" id="ARBA00022857"/>
    </source>
</evidence>
<dbReference type="Proteomes" id="UP000094065">
    <property type="component" value="Unassembled WGS sequence"/>
</dbReference>
<dbReference type="InterPro" id="IPR057326">
    <property type="entry name" value="KR_dom"/>
</dbReference>
<dbReference type="FunFam" id="3.40.50.720:FF:000131">
    <property type="entry name" value="Short-chain dehydrogenase/reductase 3"/>
    <property type="match status" value="1"/>
</dbReference>
<keyword evidence="5 13" id="KW-1133">Transmembrane helix</keyword>
<evidence type="ECO:0000256" key="12">
    <source>
        <dbReference type="RuleBase" id="RU000363"/>
    </source>
</evidence>
<feature type="transmembrane region" description="Helical" evidence="13">
    <location>
        <begin position="75"/>
        <end position="92"/>
    </location>
</feature>
<dbReference type="PANTHER" id="PTHR24322:SF736">
    <property type="entry name" value="RETINOL DEHYDROGENASE 10"/>
    <property type="match status" value="1"/>
</dbReference>
<dbReference type="PROSITE" id="PS00061">
    <property type="entry name" value="ADH_SHORT"/>
    <property type="match status" value="1"/>
</dbReference>
<reference evidence="15 16" key="1">
    <citation type="submission" date="2016-06" db="EMBL/GenBank/DDBJ databases">
        <title>Evolution of pathogenesis and genome organization in the Tremellales.</title>
        <authorList>
            <person name="Cuomo C."/>
            <person name="Litvintseva A."/>
            <person name="Heitman J."/>
            <person name="Chen Y."/>
            <person name="Sun S."/>
            <person name="Springer D."/>
            <person name="Dromer F."/>
            <person name="Young S."/>
            <person name="Zeng Q."/>
            <person name="Chapman S."/>
            <person name="Gujja S."/>
            <person name="Saif S."/>
            <person name="Birren B."/>
        </authorList>
    </citation>
    <scope>NUCLEOTIDE SEQUENCE [LARGE SCALE GENOMIC DNA]</scope>
    <source>
        <strain evidence="15 16">CBS 6039</strain>
    </source>
</reference>
<gene>
    <name evidence="15" type="ORF">L202_02945</name>
</gene>